<feature type="region of interest" description="Disordered" evidence="4">
    <location>
        <begin position="214"/>
        <end position="236"/>
    </location>
</feature>
<evidence type="ECO:0000256" key="4">
    <source>
        <dbReference type="SAM" id="MobiDB-lite"/>
    </source>
</evidence>
<dbReference type="InterPro" id="IPR000504">
    <property type="entry name" value="RRM_dom"/>
</dbReference>
<dbReference type="RefSeq" id="XP_068357617.1">
    <property type="nucleotide sequence ID" value="XM_068505935.1"/>
</dbReference>
<dbReference type="AlphaFoldDB" id="A0A1J4JZ96"/>
<dbReference type="CDD" id="cd00590">
    <property type="entry name" value="RRM_SF"/>
    <property type="match status" value="1"/>
</dbReference>
<keyword evidence="2 3" id="KW-0694">RNA-binding</keyword>
<proteinExistence type="predicted"/>
<feature type="domain" description="RRM" evidence="5">
    <location>
        <begin position="109"/>
        <end position="190"/>
    </location>
</feature>
<dbReference type="SMART" id="SM00360">
    <property type="entry name" value="RRM"/>
    <property type="match status" value="2"/>
</dbReference>
<dbReference type="InterPro" id="IPR035979">
    <property type="entry name" value="RBD_domain_sf"/>
</dbReference>
<dbReference type="GO" id="GO:1990904">
    <property type="term" value="C:ribonucleoprotein complex"/>
    <property type="evidence" value="ECO:0007669"/>
    <property type="project" value="InterPro"/>
</dbReference>
<evidence type="ECO:0000256" key="3">
    <source>
        <dbReference type="PROSITE-ProRule" id="PRU00176"/>
    </source>
</evidence>
<dbReference type="SUPFAM" id="SSF54928">
    <property type="entry name" value="RNA-binding domain, RBD"/>
    <property type="match status" value="1"/>
</dbReference>
<dbReference type="OrthoDB" id="266020at2759"/>
<evidence type="ECO:0000256" key="1">
    <source>
        <dbReference type="ARBA" id="ARBA00022737"/>
    </source>
</evidence>
<dbReference type="InterPro" id="IPR052462">
    <property type="entry name" value="SLIRP/GR-RBP-like"/>
</dbReference>
<gene>
    <name evidence="6" type="ORF">TRFO_28044</name>
</gene>
<dbReference type="VEuPathDB" id="TrichDB:TRFO_28044"/>
<dbReference type="PRINTS" id="PR00961">
    <property type="entry name" value="HUDSXLRNA"/>
</dbReference>
<protein>
    <recommendedName>
        <fullName evidence="5">RRM domain-containing protein</fullName>
    </recommendedName>
</protein>
<evidence type="ECO:0000313" key="7">
    <source>
        <dbReference type="Proteomes" id="UP000179807"/>
    </source>
</evidence>
<dbReference type="Gene3D" id="3.30.70.330">
    <property type="match status" value="2"/>
</dbReference>
<evidence type="ECO:0000256" key="2">
    <source>
        <dbReference type="ARBA" id="ARBA00022884"/>
    </source>
</evidence>
<keyword evidence="7" id="KW-1185">Reference proteome</keyword>
<dbReference type="InterPro" id="IPR012677">
    <property type="entry name" value="Nucleotide-bd_a/b_plait_sf"/>
</dbReference>
<dbReference type="GO" id="GO:0005737">
    <property type="term" value="C:cytoplasm"/>
    <property type="evidence" value="ECO:0007669"/>
    <property type="project" value="UniProtKB-ARBA"/>
</dbReference>
<reference evidence="6" key="1">
    <citation type="submission" date="2016-10" db="EMBL/GenBank/DDBJ databases">
        <authorList>
            <person name="Benchimol M."/>
            <person name="Almeida L.G."/>
            <person name="Vasconcelos A.T."/>
            <person name="Perreira-Neves A."/>
            <person name="Rosa I.A."/>
            <person name="Tasca T."/>
            <person name="Bogo M.R."/>
            <person name="de Souza W."/>
        </authorList>
    </citation>
    <scope>NUCLEOTIDE SEQUENCE [LARGE SCALE GENOMIC DNA]</scope>
    <source>
        <strain evidence="6">K</strain>
    </source>
</reference>
<dbReference type="InterPro" id="IPR002343">
    <property type="entry name" value="Hud_Sxl_RNA"/>
</dbReference>
<name>A0A1J4JZ96_9EUKA</name>
<keyword evidence="1" id="KW-0677">Repeat</keyword>
<dbReference type="GO" id="GO:0003729">
    <property type="term" value="F:mRNA binding"/>
    <property type="evidence" value="ECO:0007669"/>
    <property type="project" value="UniProtKB-ARBA"/>
</dbReference>
<evidence type="ECO:0000259" key="5">
    <source>
        <dbReference type="PROSITE" id="PS50102"/>
    </source>
</evidence>
<accession>A0A1J4JZ96</accession>
<dbReference type="GO" id="GO:0010629">
    <property type="term" value="P:negative regulation of gene expression"/>
    <property type="evidence" value="ECO:0007669"/>
    <property type="project" value="UniProtKB-ARBA"/>
</dbReference>
<dbReference type="Proteomes" id="UP000179807">
    <property type="component" value="Unassembled WGS sequence"/>
</dbReference>
<dbReference type="EMBL" id="MLAK01000792">
    <property type="protein sequence ID" value="OHT04481.1"/>
    <property type="molecule type" value="Genomic_DNA"/>
</dbReference>
<organism evidence="6 7">
    <name type="scientific">Tritrichomonas foetus</name>
    <dbReference type="NCBI Taxonomy" id="1144522"/>
    <lineage>
        <taxon>Eukaryota</taxon>
        <taxon>Metamonada</taxon>
        <taxon>Parabasalia</taxon>
        <taxon>Tritrichomonadida</taxon>
        <taxon>Tritrichomonadidae</taxon>
        <taxon>Tritrichomonas</taxon>
    </lineage>
</organism>
<evidence type="ECO:0000313" key="6">
    <source>
        <dbReference type="EMBL" id="OHT04481.1"/>
    </source>
</evidence>
<sequence>MSFQNFATMHNENKTNSFVPSTNIFINYIPKEFTKRELVSLCSPFGRILSAKVMIDLLTGVSKCFGFVRFESLDSAALAVIRLNGLFIGNKKLLVRFAGSKENTGSISCSIFVRSLCLYYSEKDIWNIFSKFGRILGIELHHDDERTKLFNGAATITYSCESEAEDALREMNNMKLTNDSWPLFIRYTQQSAKNANDNIILKDGIKIVKPKRTASNNSINNKGSNSNNGLTSSGSLHSGFKSDQTYQFMAKKTFDDPIIPSFPNSISNDDYMFSMLAEEL</sequence>
<dbReference type="FunFam" id="3.30.70.330:FF:000383">
    <property type="entry name" value="Sex lethal, isoform D"/>
    <property type="match status" value="1"/>
</dbReference>
<dbReference type="GeneID" id="94840639"/>
<feature type="domain" description="RRM" evidence="5">
    <location>
        <begin position="22"/>
        <end position="100"/>
    </location>
</feature>
<dbReference type="GO" id="GO:0009967">
    <property type="term" value="P:positive regulation of signal transduction"/>
    <property type="evidence" value="ECO:0007669"/>
    <property type="project" value="UniProtKB-ARBA"/>
</dbReference>
<comment type="caution">
    <text evidence="6">The sequence shown here is derived from an EMBL/GenBank/DDBJ whole genome shotgun (WGS) entry which is preliminary data.</text>
</comment>
<dbReference type="PANTHER" id="PTHR48027">
    <property type="entry name" value="HETEROGENEOUS NUCLEAR RIBONUCLEOPROTEIN 87F-RELATED"/>
    <property type="match status" value="1"/>
</dbReference>
<dbReference type="PROSITE" id="PS50102">
    <property type="entry name" value="RRM"/>
    <property type="match status" value="2"/>
</dbReference>
<feature type="compositionally biased region" description="Low complexity" evidence="4">
    <location>
        <begin position="215"/>
        <end position="236"/>
    </location>
</feature>
<dbReference type="Pfam" id="PF00076">
    <property type="entry name" value="RRM_1"/>
    <property type="match status" value="2"/>
</dbReference>